<dbReference type="STRING" id="1714016.BA724_01915"/>
<name>A0A1E7DRA0_9BACI</name>
<evidence type="ECO:0000313" key="2">
    <source>
        <dbReference type="Proteomes" id="UP000095658"/>
    </source>
</evidence>
<proteinExistence type="predicted"/>
<gene>
    <name evidence="1" type="ORF">BA724_01915</name>
</gene>
<accession>A0A1E7DRA0</accession>
<dbReference type="EMBL" id="MAMP01000012">
    <property type="protein sequence ID" value="OES45591.1"/>
    <property type="molecule type" value="Genomic_DNA"/>
</dbReference>
<keyword evidence="2" id="KW-1185">Reference proteome</keyword>
<comment type="caution">
    <text evidence="1">The sequence shown here is derived from an EMBL/GenBank/DDBJ whole genome shotgun (WGS) entry which is preliminary data.</text>
</comment>
<dbReference type="Proteomes" id="UP000095658">
    <property type="component" value="Unassembled WGS sequence"/>
</dbReference>
<protein>
    <recommendedName>
        <fullName evidence="3">YneQ</fullName>
    </recommendedName>
</protein>
<dbReference type="RefSeq" id="WP_069937589.1">
    <property type="nucleotide sequence ID" value="NZ_MAMP01000012.1"/>
</dbReference>
<dbReference type="OrthoDB" id="2361368at2"/>
<evidence type="ECO:0000313" key="1">
    <source>
        <dbReference type="EMBL" id="OES45591.1"/>
    </source>
</evidence>
<dbReference type="AlphaFoldDB" id="A0A1E7DRA0"/>
<organism evidence="1 2">
    <name type="scientific">Domibacillus iocasae</name>
    <dbReference type="NCBI Taxonomy" id="1714016"/>
    <lineage>
        <taxon>Bacteria</taxon>
        <taxon>Bacillati</taxon>
        <taxon>Bacillota</taxon>
        <taxon>Bacilli</taxon>
        <taxon>Bacillales</taxon>
        <taxon>Bacillaceae</taxon>
        <taxon>Domibacillus</taxon>
    </lineage>
</organism>
<evidence type="ECO:0008006" key="3">
    <source>
        <dbReference type="Google" id="ProtNLM"/>
    </source>
</evidence>
<sequence>MAFGLKRMDVEKWKKEMAQGEISFLTHYWQDDRFPHCRTVTKAGCLDVEKLISWGRQYDLKPEWIDMRNPSRPHFDLLGEKQLLILKHEKLFHHIERFNLK</sequence>
<reference evidence="1 2" key="1">
    <citation type="submission" date="2016-06" db="EMBL/GenBank/DDBJ databases">
        <title>Domibacillus iocasae genome sequencing.</title>
        <authorList>
            <person name="Verma A."/>
            <person name="Pal Y."/>
            <person name="Ojha A.K."/>
            <person name="Krishnamurthi S."/>
        </authorList>
    </citation>
    <scope>NUCLEOTIDE SEQUENCE [LARGE SCALE GENOMIC DNA]</scope>
    <source>
        <strain evidence="1 2">DSM 29979</strain>
    </source>
</reference>